<dbReference type="OrthoDB" id="205841at2759"/>
<feature type="region of interest" description="Disordered" evidence="1">
    <location>
        <begin position="138"/>
        <end position="161"/>
    </location>
</feature>
<evidence type="ECO:0000313" key="3">
    <source>
        <dbReference type="Proteomes" id="UP000002630"/>
    </source>
</evidence>
<keyword evidence="3" id="KW-1185">Reference proteome</keyword>
<organism evidence="2 3">
    <name type="scientific">Ectocarpus siliculosus</name>
    <name type="common">Brown alga</name>
    <name type="synonym">Conferva siliculosa</name>
    <dbReference type="NCBI Taxonomy" id="2880"/>
    <lineage>
        <taxon>Eukaryota</taxon>
        <taxon>Sar</taxon>
        <taxon>Stramenopiles</taxon>
        <taxon>Ochrophyta</taxon>
        <taxon>PX clade</taxon>
        <taxon>Phaeophyceae</taxon>
        <taxon>Ectocarpales</taxon>
        <taxon>Ectocarpaceae</taxon>
        <taxon>Ectocarpus</taxon>
    </lineage>
</organism>
<evidence type="ECO:0000256" key="1">
    <source>
        <dbReference type="SAM" id="MobiDB-lite"/>
    </source>
</evidence>
<dbReference type="EMBL" id="FN649760">
    <property type="protein sequence ID" value="CBJ33399.1"/>
    <property type="molecule type" value="Genomic_DNA"/>
</dbReference>
<protein>
    <submittedName>
        <fullName evidence="2">Uncharacterized protein</fullName>
    </submittedName>
</protein>
<evidence type="ECO:0000313" key="2">
    <source>
        <dbReference type="EMBL" id="CBJ33399.1"/>
    </source>
</evidence>
<gene>
    <name evidence="2" type="ORF">Esi_0475_0001</name>
</gene>
<dbReference type="AlphaFoldDB" id="D7G2G5"/>
<accession>D7G2G5</accession>
<reference evidence="2 3" key="1">
    <citation type="journal article" date="2010" name="Nature">
        <title>The Ectocarpus genome and the independent evolution of multicellularity in brown algae.</title>
        <authorList>
            <person name="Cock J.M."/>
            <person name="Sterck L."/>
            <person name="Rouze P."/>
            <person name="Scornet D."/>
            <person name="Allen A.E."/>
            <person name="Amoutzias G."/>
            <person name="Anthouard V."/>
            <person name="Artiguenave F."/>
            <person name="Aury J.M."/>
            <person name="Badger J.H."/>
            <person name="Beszteri B."/>
            <person name="Billiau K."/>
            <person name="Bonnet E."/>
            <person name="Bothwell J.H."/>
            <person name="Bowler C."/>
            <person name="Boyen C."/>
            <person name="Brownlee C."/>
            <person name="Carrano C.J."/>
            <person name="Charrier B."/>
            <person name="Cho G.Y."/>
            <person name="Coelho S.M."/>
            <person name="Collen J."/>
            <person name="Corre E."/>
            <person name="Da Silva C."/>
            <person name="Delage L."/>
            <person name="Delaroque N."/>
            <person name="Dittami S.M."/>
            <person name="Doulbeau S."/>
            <person name="Elias M."/>
            <person name="Farnham G."/>
            <person name="Gachon C.M."/>
            <person name="Gschloessl B."/>
            <person name="Heesch S."/>
            <person name="Jabbari K."/>
            <person name="Jubin C."/>
            <person name="Kawai H."/>
            <person name="Kimura K."/>
            <person name="Kloareg B."/>
            <person name="Kupper F.C."/>
            <person name="Lang D."/>
            <person name="Le Bail A."/>
            <person name="Leblanc C."/>
            <person name="Lerouge P."/>
            <person name="Lohr M."/>
            <person name="Lopez P.J."/>
            <person name="Martens C."/>
            <person name="Maumus F."/>
            <person name="Michel G."/>
            <person name="Miranda-Saavedra D."/>
            <person name="Morales J."/>
            <person name="Moreau H."/>
            <person name="Motomura T."/>
            <person name="Nagasato C."/>
            <person name="Napoli C.A."/>
            <person name="Nelson D.R."/>
            <person name="Nyvall-Collen P."/>
            <person name="Peters A.F."/>
            <person name="Pommier C."/>
            <person name="Potin P."/>
            <person name="Poulain J."/>
            <person name="Quesneville H."/>
            <person name="Read B."/>
            <person name="Rensing S.A."/>
            <person name="Ritter A."/>
            <person name="Rousvoal S."/>
            <person name="Samanta M."/>
            <person name="Samson G."/>
            <person name="Schroeder D.C."/>
            <person name="Segurens B."/>
            <person name="Strittmatter M."/>
            <person name="Tonon T."/>
            <person name="Tregear J.W."/>
            <person name="Valentin K."/>
            <person name="von Dassow P."/>
            <person name="Yamagishi T."/>
            <person name="Van de Peer Y."/>
            <person name="Wincker P."/>
        </authorList>
    </citation>
    <scope>NUCLEOTIDE SEQUENCE [LARGE SCALE GENOMIC DNA]</scope>
    <source>
        <strain evidence="3">Ec32 / CCAP1310/4</strain>
    </source>
</reference>
<dbReference type="Proteomes" id="UP000002630">
    <property type="component" value="Unassembled WGS sequence"/>
</dbReference>
<proteinExistence type="predicted"/>
<feature type="compositionally biased region" description="Low complexity" evidence="1">
    <location>
        <begin position="138"/>
        <end position="148"/>
    </location>
</feature>
<dbReference type="InParanoid" id="D7G2G5"/>
<sequence>MRGQWSNDYGILDRRRPAVQRRVEPPVDLTPFDSVRQGLADNNTVGWSLAPTSIELATKIYPHPRAIGFLSDFLHQVTGIMLDQQRAKVCTIMMDNGTFGAAADLLEQQAARLDSQARRREGVKAAAAETARRAQLAQAEARQAAQNAPSPAEGGGGGPADKEAVVARAVGAARAAGEAAEAAAAEARALAAAKGEQWLGAESLSVVLAALLECKLGTDAPVGGGGLPAVAQPGGGGGDGGGNGGSGSISPALRVAQRACRAIMKQVRVLSEEELKKESQEALGHLVRNIRHVMMFQTSPGVPYAGEKEMRENVRFHSELVLRHLRASSLPMRLWGWEQTEDLINHSHRHRWNAKVYLADPTSPGTDKDVDYYQHKSNNHNNFMPWRTGWEAASDTKLLVKGVNPPPTVTPVPSEGYLCPPREEYNTLEWELARWIVENKLSSRQTACSMTPQVFLDPFTFRLYRAYNRLNTAFASAQTAETDRGRVVGRQYFLLFGQRIEMDTPMPSFRCWDH</sequence>
<name>D7G2G5_ECTSI</name>